<comment type="function">
    <text evidence="7">With S5 and S12 plays an important role in translational accuracy.</text>
</comment>
<dbReference type="InterPro" id="IPR022801">
    <property type="entry name" value="Ribosomal_uS4"/>
</dbReference>
<name>A0A011UF19_RUMAL</name>
<dbReference type="AlphaFoldDB" id="A0A011UF19"/>
<evidence type="ECO:0000313" key="11">
    <source>
        <dbReference type="EMBL" id="EXM39229.1"/>
    </source>
</evidence>
<protein>
    <recommendedName>
        <fullName evidence="6 7">Small ribosomal subunit protein uS4</fullName>
    </recommendedName>
</protein>
<feature type="domain" description="RNA-binding S4" evidence="9">
    <location>
        <begin position="88"/>
        <end position="150"/>
    </location>
</feature>
<dbReference type="OrthoDB" id="9803672at2"/>
<evidence type="ECO:0000256" key="6">
    <source>
        <dbReference type="ARBA" id="ARBA00035254"/>
    </source>
</evidence>
<evidence type="ECO:0000256" key="4">
    <source>
        <dbReference type="ARBA" id="ARBA00022980"/>
    </source>
</evidence>
<dbReference type="PANTHER" id="PTHR11831:SF4">
    <property type="entry name" value="SMALL RIBOSOMAL SUBUNIT PROTEIN US4M"/>
    <property type="match status" value="1"/>
</dbReference>
<dbReference type="RefSeq" id="WP_013496821.1">
    <property type="nucleotide sequence ID" value="NZ_JEOB01000002.1"/>
</dbReference>
<keyword evidence="2 7" id="KW-0699">rRNA-binding</keyword>
<proteinExistence type="inferred from homology"/>
<dbReference type="NCBIfam" id="NF003717">
    <property type="entry name" value="PRK05327.1"/>
    <property type="match status" value="1"/>
</dbReference>
<dbReference type="InterPro" id="IPR005709">
    <property type="entry name" value="Ribosomal_uS4_bac-type"/>
</dbReference>
<keyword evidence="12" id="KW-1185">Reference proteome</keyword>
<dbReference type="PATRIC" id="fig|1341156.4.peg.848"/>
<dbReference type="InterPro" id="IPR036986">
    <property type="entry name" value="S4_RNA-bd_sf"/>
</dbReference>
<dbReference type="GO" id="GO:0015935">
    <property type="term" value="C:small ribosomal subunit"/>
    <property type="evidence" value="ECO:0007669"/>
    <property type="project" value="InterPro"/>
</dbReference>
<dbReference type="InterPro" id="IPR002942">
    <property type="entry name" value="S4_RNA-bd"/>
</dbReference>
<reference evidence="11 12" key="1">
    <citation type="submission" date="2013-06" db="EMBL/GenBank/DDBJ databases">
        <title>Rumen cellulosomics: divergent fiber-degrading strategies revealed by comparative genome-wide analysis of six Ruminococcal strains.</title>
        <authorList>
            <person name="Dassa B."/>
            <person name="Borovok I."/>
            <person name="Lamed R."/>
            <person name="Flint H."/>
            <person name="Yeoman C.J."/>
            <person name="White B."/>
            <person name="Bayer E.A."/>
        </authorList>
    </citation>
    <scope>NUCLEOTIDE SEQUENCE [LARGE SCALE GENOMIC DNA]</scope>
    <source>
        <strain evidence="11 12">SY3</strain>
    </source>
</reference>
<keyword evidence="4 7" id="KW-0689">Ribosomal protein</keyword>
<dbReference type="GO" id="GO:0019843">
    <property type="term" value="F:rRNA binding"/>
    <property type="evidence" value="ECO:0007669"/>
    <property type="project" value="UniProtKB-UniRule"/>
</dbReference>
<dbReference type="PANTHER" id="PTHR11831">
    <property type="entry name" value="30S 40S RIBOSOMAL PROTEIN"/>
    <property type="match status" value="1"/>
</dbReference>
<dbReference type="GO" id="GO:0006412">
    <property type="term" value="P:translation"/>
    <property type="evidence" value="ECO:0007669"/>
    <property type="project" value="UniProtKB-UniRule"/>
</dbReference>
<organism evidence="11 12">
    <name type="scientific">Ruminococcus albus SY3</name>
    <dbReference type="NCBI Taxonomy" id="1341156"/>
    <lineage>
        <taxon>Bacteria</taxon>
        <taxon>Bacillati</taxon>
        <taxon>Bacillota</taxon>
        <taxon>Clostridia</taxon>
        <taxon>Eubacteriales</taxon>
        <taxon>Oscillospiraceae</taxon>
        <taxon>Ruminococcus</taxon>
    </lineage>
</organism>
<dbReference type="Pfam" id="PF00163">
    <property type="entry name" value="Ribosomal_S4"/>
    <property type="match status" value="1"/>
</dbReference>
<comment type="subunit">
    <text evidence="7">Part of the 30S ribosomal subunit. Contacts protein S5. The interaction surface between S4 and S5 is involved in control of translational fidelity.</text>
</comment>
<dbReference type="PROSITE" id="PS50889">
    <property type="entry name" value="S4"/>
    <property type="match status" value="1"/>
</dbReference>
<evidence type="ECO:0000259" key="10">
    <source>
        <dbReference type="SMART" id="SM01390"/>
    </source>
</evidence>
<comment type="function">
    <text evidence="7">One of the primary rRNA binding proteins, it binds directly to 16S rRNA where it nucleates assembly of the body of the 30S subunit.</text>
</comment>
<accession>A0A011UF19</accession>
<dbReference type="FunFam" id="3.10.290.10:FF:000001">
    <property type="entry name" value="30S ribosomal protein S4"/>
    <property type="match status" value="1"/>
</dbReference>
<comment type="similarity">
    <text evidence="1 7 8">Belongs to the universal ribosomal protein uS4 family.</text>
</comment>
<evidence type="ECO:0000256" key="1">
    <source>
        <dbReference type="ARBA" id="ARBA00007465"/>
    </source>
</evidence>
<evidence type="ECO:0000259" key="9">
    <source>
        <dbReference type="SMART" id="SM00363"/>
    </source>
</evidence>
<sequence>MAVNREPILKRCKYLGISPMVMGVAKETKRDPNANKRKKVSEYGLQLKEKQKLRFIYGVLEKQFHHYFEIAQKMEGQAGTNLLTILESRLDSVVFRMGLSMTRREARQLVVHGHFLVNGKRVDIPSYRIKAGDVISLKENSKKSPKFKQIIETTAGRVVPTWLDMDKENQTAKVVRMPVKEDLDYEIEEHLIVELYSK</sequence>
<dbReference type="SMART" id="SM01390">
    <property type="entry name" value="Ribosomal_S4"/>
    <property type="match status" value="1"/>
</dbReference>
<dbReference type="SMART" id="SM00363">
    <property type="entry name" value="S4"/>
    <property type="match status" value="1"/>
</dbReference>
<gene>
    <name evidence="7" type="primary">rpsD</name>
    <name evidence="11" type="ORF">RASY3_04420</name>
</gene>
<evidence type="ECO:0000313" key="12">
    <source>
        <dbReference type="Proteomes" id="UP000021369"/>
    </source>
</evidence>
<dbReference type="Gene3D" id="1.10.1050.10">
    <property type="entry name" value="Ribosomal Protein S4 Delta 41, Chain A, domain 1"/>
    <property type="match status" value="1"/>
</dbReference>
<dbReference type="GO" id="GO:0003735">
    <property type="term" value="F:structural constituent of ribosome"/>
    <property type="evidence" value="ECO:0007669"/>
    <property type="project" value="InterPro"/>
</dbReference>
<dbReference type="PROSITE" id="PS00632">
    <property type="entry name" value="RIBOSOMAL_S4"/>
    <property type="match status" value="1"/>
</dbReference>
<dbReference type="GO" id="GO:0042274">
    <property type="term" value="P:ribosomal small subunit biogenesis"/>
    <property type="evidence" value="ECO:0007669"/>
    <property type="project" value="TreeGrafter"/>
</dbReference>
<dbReference type="InterPro" id="IPR001912">
    <property type="entry name" value="Ribosomal_uS4_N"/>
</dbReference>
<dbReference type="NCBIfam" id="TIGR01017">
    <property type="entry name" value="rpsD_bact"/>
    <property type="match status" value="1"/>
</dbReference>
<dbReference type="Pfam" id="PF01479">
    <property type="entry name" value="S4"/>
    <property type="match status" value="1"/>
</dbReference>
<keyword evidence="5 7" id="KW-0687">Ribonucleoprotein</keyword>
<evidence type="ECO:0000256" key="8">
    <source>
        <dbReference type="RuleBase" id="RU003699"/>
    </source>
</evidence>
<dbReference type="Gene3D" id="3.10.290.10">
    <property type="entry name" value="RNA-binding S4 domain"/>
    <property type="match status" value="1"/>
</dbReference>
<evidence type="ECO:0000256" key="5">
    <source>
        <dbReference type="ARBA" id="ARBA00023274"/>
    </source>
</evidence>
<dbReference type="CDD" id="cd00165">
    <property type="entry name" value="S4"/>
    <property type="match status" value="1"/>
</dbReference>
<dbReference type="InterPro" id="IPR018079">
    <property type="entry name" value="Ribosomal_uS4_CS"/>
</dbReference>
<dbReference type="HAMAP" id="MF_01306_B">
    <property type="entry name" value="Ribosomal_uS4_B"/>
    <property type="match status" value="1"/>
</dbReference>
<evidence type="ECO:0000256" key="3">
    <source>
        <dbReference type="ARBA" id="ARBA00022884"/>
    </source>
</evidence>
<dbReference type="Proteomes" id="UP000021369">
    <property type="component" value="Unassembled WGS sequence"/>
</dbReference>
<feature type="domain" description="Small ribosomal subunit protein uS4 N-terminal" evidence="10">
    <location>
        <begin position="3"/>
        <end position="87"/>
    </location>
</feature>
<dbReference type="SUPFAM" id="SSF55174">
    <property type="entry name" value="Alpha-L RNA-binding motif"/>
    <property type="match status" value="1"/>
</dbReference>
<evidence type="ECO:0000256" key="7">
    <source>
        <dbReference type="HAMAP-Rule" id="MF_01306"/>
    </source>
</evidence>
<comment type="caution">
    <text evidence="11">The sequence shown here is derived from an EMBL/GenBank/DDBJ whole genome shotgun (WGS) entry which is preliminary data.</text>
</comment>
<keyword evidence="3 7" id="KW-0694">RNA-binding</keyword>
<evidence type="ECO:0000256" key="2">
    <source>
        <dbReference type="ARBA" id="ARBA00022730"/>
    </source>
</evidence>
<dbReference type="EMBL" id="JEOB01000002">
    <property type="protein sequence ID" value="EXM39229.1"/>
    <property type="molecule type" value="Genomic_DNA"/>
</dbReference>